<gene>
    <name evidence="2" type="ORF">EWV91_13925</name>
</gene>
<dbReference type="EMBL" id="SFBF01000261">
    <property type="protein sequence ID" value="TRU45862.1"/>
    <property type="molecule type" value="Genomic_DNA"/>
</dbReference>
<evidence type="ECO:0000313" key="2">
    <source>
        <dbReference type="EMBL" id="TRU45862.1"/>
    </source>
</evidence>
<dbReference type="SUPFAM" id="SSF52980">
    <property type="entry name" value="Restriction endonuclease-like"/>
    <property type="match status" value="1"/>
</dbReference>
<accession>A0A552FGM0</accession>
<dbReference type="Pfam" id="PF05685">
    <property type="entry name" value="Uma2"/>
    <property type="match status" value="1"/>
</dbReference>
<proteinExistence type="predicted"/>
<evidence type="ECO:0000259" key="1">
    <source>
        <dbReference type="Pfam" id="PF05685"/>
    </source>
</evidence>
<keyword evidence="2" id="KW-0378">Hydrolase</keyword>
<dbReference type="PANTHER" id="PTHR36558:SF1">
    <property type="entry name" value="RESTRICTION ENDONUCLEASE DOMAIN-CONTAINING PROTEIN-RELATED"/>
    <property type="match status" value="1"/>
</dbReference>
<evidence type="ECO:0000313" key="3">
    <source>
        <dbReference type="Proteomes" id="UP000320293"/>
    </source>
</evidence>
<keyword evidence="2" id="KW-0255">Endonuclease</keyword>
<dbReference type="CDD" id="cd06260">
    <property type="entry name" value="DUF820-like"/>
    <property type="match status" value="1"/>
</dbReference>
<keyword evidence="2" id="KW-0540">Nuclease</keyword>
<organism evidence="2 3">
    <name type="scientific">Microcystis aeruginosa Ma_QC_Ca_00000000_S207</name>
    <dbReference type="NCBI Taxonomy" id="2486251"/>
    <lineage>
        <taxon>Bacteria</taxon>
        <taxon>Bacillati</taxon>
        <taxon>Cyanobacteriota</taxon>
        <taxon>Cyanophyceae</taxon>
        <taxon>Oscillatoriophycideae</taxon>
        <taxon>Chroococcales</taxon>
        <taxon>Microcystaceae</taxon>
        <taxon>Microcystis</taxon>
    </lineage>
</organism>
<feature type="domain" description="Putative restriction endonuclease" evidence="1">
    <location>
        <begin position="12"/>
        <end position="168"/>
    </location>
</feature>
<protein>
    <submittedName>
        <fullName evidence="2">Uma2 family endonuclease</fullName>
    </submittedName>
</protein>
<dbReference type="InterPro" id="IPR008538">
    <property type="entry name" value="Uma2"/>
</dbReference>
<reference evidence="2 3" key="1">
    <citation type="submission" date="2019-01" db="EMBL/GenBank/DDBJ databases">
        <title>Coherence of Microcystis species and biogeography revealed through population genomics.</title>
        <authorList>
            <person name="Perez-Carrascal O.M."/>
            <person name="Terrat Y."/>
            <person name="Giani A."/>
            <person name="Fortin N."/>
            <person name="Tromas N."/>
            <person name="Shapiro B.J."/>
        </authorList>
    </citation>
    <scope>NUCLEOTIDE SEQUENCE [LARGE SCALE GENOMIC DNA]</scope>
    <source>
        <strain evidence="2">Ma_QC_Ca_00000000_S207</strain>
    </source>
</reference>
<feature type="non-terminal residue" evidence="2">
    <location>
        <position position="189"/>
    </location>
</feature>
<sequence length="189" mass="22210">MIALSNYNNLTPEEYLQFEEKSPIKHEYIEGQIYAMAGTTDTHNIVSGNIYTIIRNHLRGSDCRVYFADVKVRLEKRNHFYYPDILVTCDDRDRETATYKSFPKLIIEVLSDSTEAFDRGDKFNDYQTLESLEEYVLVNSKHQRVETFRRGEQGLWILQTYQQESFSLQSINLTASFQDLYEDVTLETV</sequence>
<dbReference type="PANTHER" id="PTHR36558">
    <property type="entry name" value="GLR1098 PROTEIN"/>
    <property type="match status" value="1"/>
</dbReference>
<dbReference type="InterPro" id="IPR011335">
    <property type="entry name" value="Restrct_endonuc-II-like"/>
</dbReference>
<dbReference type="Gene3D" id="3.90.1570.10">
    <property type="entry name" value="tt1808, chain A"/>
    <property type="match status" value="1"/>
</dbReference>
<name>A0A552FGM0_MICAE</name>
<comment type="caution">
    <text evidence="2">The sequence shown here is derived from an EMBL/GenBank/DDBJ whole genome shotgun (WGS) entry which is preliminary data.</text>
</comment>
<dbReference type="AlphaFoldDB" id="A0A552FGM0"/>
<dbReference type="InterPro" id="IPR012296">
    <property type="entry name" value="Nuclease_put_TT1808"/>
</dbReference>
<dbReference type="GO" id="GO:0004519">
    <property type="term" value="F:endonuclease activity"/>
    <property type="evidence" value="ECO:0007669"/>
    <property type="project" value="UniProtKB-KW"/>
</dbReference>
<dbReference type="Proteomes" id="UP000320293">
    <property type="component" value="Unassembled WGS sequence"/>
</dbReference>